<feature type="transmembrane region" description="Helical" evidence="6">
    <location>
        <begin position="143"/>
        <end position="166"/>
    </location>
</feature>
<feature type="domain" description="MARVEL" evidence="7">
    <location>
        <begin position="41"/>
        <end position="167"/>
    </location>
</feature>
<proteinExistence type="predicted"/>
<evidence type="ECO:0000256" key="5">
    <source>
        <dbReference type="PROSITE-ProRule" id="PRU00581"/>
    </source>
</evidence>
<dbReference type="KEGG" id="spu:105437167"/>
<keyword evidence="3 6" id="KW-1133">Transmembrane helix</keyword>
<dbReference type="Proteomes" id="UP000007110">
    <property type="component" value="Unassembled WGS sequence"/>
</dbReference>
<feature type="transmembrane region" description="Helical" evidence="6">
    <location>
        <begin position="77"/>
        <end position="96"/>
    </location>
</feature>
<dbReference type="RefSeq" id="XP_030851289.1">
    <property type="nucleotide sequence ID" value="XM_030995429.1"/>
</dbReference>
<dbReference type="OrthoDB" id="10142118at2759"/>
<keyword evidence="2 5" id="KW-0812">Transmembrane</keyword>
<sequence>MATEKNPDQPAVITTTTITSQTTTTKKMTSSNMGLTFDKSYATSPQGVLAVIEAFYSLIAFIVIAANEHRGPYSGSFAFFMTVTFIVFFFSLCFYIGEITHLRYKIQLPWTLMDMVVYSTYIPALLISSSLVAARGYTPSHGAGATLGFVVMQLYILSLIMTIMQYQAKSSLNQRSTGALGVDNAGNNIGAGAAPDNFYNGPGPAY</sequence>
<name>A0A7M7T3K6_STRPU</name>
<evidence type="ECO:0000256" key="2">
    <source>
        <dbReference type="ARBA" id="ARBA00022692"/>
    </source>
</evidence>
<dbReference type="Pfam" id="PF01284">
    <property type="entry name" value="MARVEL"/>
    <property type="match status" value="1"/>
</dbReference>
<dbReference type="InParanoid" id="A0A7M7T3K6"/>
<protein>
    <recommendedName>
        <fullName evidence="7">MARVEL domain-containing protein</fullName>
    </recommendedName>
</protein>
<evidence type="ECO:0000256" key="3">
    <source>
        <dbReference type="ARBA" id="ARBA00022989"/>
    </source>
</evidence>
<dbReference type="GO" id="GO:0016020">
    <property type="term" value="C:membrane"/>
    <property type="evidence" value="ECO:0007669"/>
    <property type="project" value="UniProtKB-SubCell"/>
</dbReference>
<dbReference type="OMA" id="LIMTIMQ"/>
<dbReference type="PROSITE" id="PS51225">
    <property type="entry name" value="MARVEL"/>
    <property type="match status" value="1"/>
</dbReference>
<dbReference type="InterPro" id="IPR050578">
    <property type="entry name" value="MARVEL-CKLF_proteins"/>
</dbReference>
<dbReference type="EnsemblMetazoa" id="XM_030995429">
    <property type="protein sequence ID" value="XP_030851289"/>
    <property type="gene ID" value="LOC105437167"/>
</dbReference>
<comment type="subcellular location">
    <subcellularLocation>
        <location evidence="1">Membrane</location>
        <topology evidence="1">Multi-pass membrane protein</topology>
    </subcellularLocation>
</comment>
<evidence type="ECO:0000259" key="7">
    <source>
        <dbReference type="PROSITE" id="PS51225"/>
    </source>
</evidence>
<evidence type="ECO:0000256" key="4">
    <source>
        <dbReference type="ARBA" id="ARBA00023136"/>
    </source>
</evidence>
<dbReference type="PANTHER" id="PTHR22776">
    <property type="entry name" value="MARVEL-CONTAINING POTENTIAL LIPID RAFT-ASSOCIATED PROTEIN"/>
    <property type="match status" value="1"/>
</dbReference>
<reference evidence="9" key="1">
    <citation type="submission" date="2015-02" db="EMBL/GenBank/DDBJ databases">
        <title>Genome sequencing for Strongylocentrotus purpuratus.</title>
        <authorList>
            <person name="Murali S."/>
            <person name="Liu Y."/>
            <person name="Vee V."/>
            <person name="English A."/>
            <person name="Wang M."/>
            <person name="Skinner E."/>
            <person name="Han Y."/>
            <person name="Muzny D.M."/>
            <person name="Worley K.C."/>
            <person name="Gibbs R.A."/>
        </authorList>
    </citation>
    <scope>NUCLEOTIDE SEQUENCE</scope>
</reference>
<evidence type="ECO:0000313" key="8">
    <source>
        <dbReference type="EnsemblMetazoa" id="XP_030851289"/>
    </source>
</evidence>
<evidence type="ECO:0000256" key="1">
    <source>
        <dbReference type="ARBA" id="ARBA00004141"/>
    </source>
</evidence>
<evidence type="ECO:0000256" key="6">
    <source>
        <dbReference type="SAM" id="Phobius"/>
    </source>
</evidence>
<feature type="transmembrane region" description="Helical" evidence="6">
    <location>
        <begin position="116"/>
        <end position="137"/>
    </location>
</feature>
<organism evidence="8 9">
    <name type="scientific">Strongylocentrotus purpuratus</name>
    <name type="common">Purple sea urchin</name>
    <dbReference type="NCBI Taxonomy" id="7668"/>
    <lineage>
        <taxon>Eukaryota</taxon>
        <taxon>Metazoa</taxon>
        <taxon>Echinodermata</taxon>
        <taxon>Eleutherozoa</taxon>
        <taxon>Echinozoa</taxon>
        <taxon>Echinoidea</taxon>
        <taxon>Euechinoidea</taxon>
        <taxon>Echinacea</taxon>
        <taxon>Camarodonta</taxon>
        <taxon>Echinidea</taxon>
        <taxon>Strongylocentrotidae</taxon>
        <taxon>Strongylocentrotus</taxon>
    </lineage>
</organism>
<dbReference type="GeneID" id="105437167"/>
<dbReference type="PANTHER" id="PTHR22776:SF49">
    <property type="entry name" value="MARVEL DOMAIN-CONTAINING PROTEIN"/>
    <property type="match status" value="1"/>
</dbReference>
<evidence type="ECO:0000313" key="9">
    <source>
        <dbReference type="Proteomes" id="UP000007110"/>
    </source>
</evidence>
<keyword evidence="9" id="KW-1185">Reference proteome</keyword>
<keyword evidence="4 5" id="KW-0472">Membrane</keyword>
<accession>A0A7M7T3K6</accession>
<dbReference type="InterPro" id="IPR008253">
    <property type="entry name" value="Marvel"/>
</dbReference>
<feature type="transmembrane region" description="Helical" evidence="6">
    <location>
        <begin position="47"/>
        <end position="65"/>
    </location>
</feature>
<dbReference type="AlphaFoldDB" id="A0A7M7T3K6"/>
<reference evidence="8" key="2">
    <citation type="submission" date="2021-01" db="UniProtKB">
        <authorList>
            <consortium name="EnsemblMetazoa"/>
        </authorList>
    </citation>
    <scope>IDENTIFICATION</scope>
</reference>